<feature type="chain" id="PRO_5038702596" evidence="1">
    <location>
        <begin position="24"/>
        <end position="73"/>
    </location>
</feature>
<evidence type="ECO:0000313" key="2">
    <source>
        <dbReference type="EMBL" id="MBT9145661.1"/>
    </source>
</evidence>
<gene>
    <name evidence="2" type="ORF">DDT42_01536</name>
</gene>
<protein>
    <submittedName>
        <fullName evidence="2">Uncharacterized protein</fullName>
    </submittedName>
</protein>
<name>A0A9E2F505_PSYF1</name>
<keyword evidence="1" id="KW-0732">Signal</keyword>
<sequence>MKKKMFALAFGLLLAFGLQGQFAQLEPIQEIAPGEGGTQRKCVPIYDVADPSRAIVECFGVGDACFRVTQCFR</sequence>
<evidence type="ECO:0000313" key="3">
    <source>
        <dbReference type="Proteomes" id="UP000811545"/>
    </source>
</evidence>
<feature type="signal peptide" evidence="1">
    <location>
        <begin position="1"/>
        <end position="23"/>
    </location>
</feature>
<dbReference type="Proteomes" id="UP000811545">
    <property type="component" value="Unassembled WGS sequence"/>
</dbReference>
<organism evidence="2 3">
    <name type="scientific">Psychracetigena formicireducens</name>
    <dbReference type="NCBI Taxonomy" id="2986056"/>
    <lineage>
        <taxon>Bacteria</taxon>
        <taxon>Bacillati</taxon>
        <taxon>Candidatus Lithacetigenota</taxon>
        <taxon>Candidatus Psychracetigena</taxon>
    </lineage>
</organism>
<reference evidence="2 3" key="1">
    <citation type="journal article" date="2021" name="bioRxiv">
        <title>Unique metabolic strategies in Hadean analogues reveal hints for primordial physiology.</title>
        <authorList>
            <person name="Nobu M.K."/>
            <person name="Nakai R."/>
            <person name="Tamazawa S."/>
            <person name="Mori H."/>
            <person name="Toyoda A."/>
            <person name="Ijiri A."/>
            <person name="Suzuki S."/>
            <person name="Kurokawa K."/>
            <person name="Kamagata Y."/>
            <person name="Tamaki H."/>
        </authorList>
    </citation>
    <scope>NUCLEOTIDE SEQUENCE [LARGE SCALE GENOMIC DNA]</scope>
    <source>
        <strain evidence="2">BS525</strain>
    </source>
</reference>
<dbReference type="EMBL" id="QLTW01000139">
    <property type="protein sequence ID" value="MBT9145661.1"/>
    <property type="molecule type" value="Genomic_DNA"/>
</dbReference>
<accession>A0A9E2F505</accession>
<evidence type="ECO:0000256" key="1">
    <source>
        <dbReference type="SAM" id="SignalP"/>
    </source>
</evidence>
<dbReference type="AlphaFoldDB" id="A0A9E2F505"/>
<comment type="caution">
    <text evidence="2">The sequence shown here is derived from an EMBL/GenBank/DDBJ whole genome shotgun (WGS) entry which is preliminary data.</text>
</comment>
<proteinExistence type="predicted"/>